<name>A0ABQ3XK81_9ACTN</name>
<comment type="caution">
    <text evidence="2">The sequence shown here is derived from an EMBL/GenBank/DDBJ whole genome shotgun (WGS) entry which is preliminary data.</text>
</comment>
<keyword evidence="1" id="KW-0812">Transmembrane</keyword>
<keyword evidence="3" id="KW-1185">Reference proteome</keyword>
<evidence type="ECO:0000313" key="3">
    <source>
        <dbReference type="Proteomes" id="UP000612282"/>
    </source>
</evidence>
<dbReference type="Proteomes" id="UP000612282">
    <property type="component" value="Unassembled WGS sequence"/>
</dbReference>
<evidence type="ECO:0000313" key="2">
    <source>
        <dbReference type="EMBL" id="GID58902.1"/>
    </source>
</evidence>
<evidence type="ECO:0000256" key="1">
    <source>
        <dbReference type="SAM" id="Phobius"/>
    </source>
</evidence>
<keyword evidence="1" id="KW-0472">Membrane</keyword>
<dbReference type="RefSeq" id="WP_203804305.1">
    <property type="nucleotide sequence ID" value="NZ_BAAAQE010000093.1"/>
</dbReference>
<gene>
    <name evidence="2" type="ORF">Aco03nite_073060</name>
</gene>
<organism evidence="2 3">
    <name type="scientific">Actinoplanes couchii</name>
    <dbReference type="NCBI Taxonomy" id="403638"/>
    <lineage>
        <taxon>Bacteria</taxon>
        <taxon>Bacillati</taxon>
        <taxon>Actinomycetota</taxon>
        <taxon>Actinomycetes</taxon>
        <taxon>Micromonosporales</taxon>
        <taxon>Micromonosporaceae</taxon>
        <taxon>Actinoplanes</taxon>
    </lineage>
</organism>
<reference evidence="2 3" key="1">
    <citation type="submission" date="2021-01" db="EMBL/GenBank/DDBJ databases">
        <title>Whole genome shotgun sequence of Actinoplanes couchii NBRC 106145.</title>
        <authorList>
            <person name="Komaki H."/>
            <person name="Tamura T."/>
        </authorList>
    </citation>
    <scope>NUCLEOTIDE SEQUENCE [LARGE SCALE GENOMIC DNA]</scope>
    <source>
        <strain evidence="2 3">NBRC 106145</strain>
    </source>
</reference>
<feature type="transmembrane region" description="Helical" evidence="1">
    <location>
        <begin position="43"/>
        <end position="65"/>
    </location>
</feature>
<dbReference type="EMBL" id="BOMG01000092">
    <property type="protein sequence ID" value="GID58902.1"/>
    <property type="molecule type" value="Genomic_DNA"/>
</dbReference>
<protein>
    <submittedName>
        <fullName evidence="2">Uncharacterized protein</fullName>
    </submittedName>
</protein>
<sequence>MTAVERYQPELREFLLAAGPSFIATAGLIANIIQIVTVGSVTTAGLVAFGFAVTATLALTGANLVSRGRKDAKAADELEVVRTALAAFAAYRPYREELIIVFDVGTDQIEEHHVTTALQQGNVVSWCNLEPVTRGPIQKSLDWDDLHLDVYRPGNSSGTARRAVPIRLPGRSNPALILFAPPSASVEWNADYLSPSFWDPLRRDHAQRFEWTPPAVGPDEPPGRRSPVRMVTFRFRVPATLGTLDEPLKPLPDGVTFRRDPTGMHEYTIENTAGLPGDAGSPFKPIILSLKLIPREAAT</sequence>
<accession>A0ABQ3XK81</accession>
<feature type="transmembrane region" description="Helical" evidence="1">
    <location>
        <begin position="14"/>
        <end position="37"/>
    </location>
</feature>
<proteinExistence type="predicted"/>
<keyword evidence="1" id="KW-1133">Transmembrane helix</keyword>